<dbReference type="PANTHER" id="PTHR43386">
    <property type="entry name" value="OLIGOPEPTIDE TRANSPORT SYSTEM PERMEASE PROTEIN APPC"/>
    <property type="match status" value="1"/>
</dbReference>
<comment type="similarity">
    <text evidence="7">Belongs to the binding-protein-dependent transport system permease family.</text>
</comment>
<feature type="transmembrane region" description="Helical" evidence="7">
    <location>
        <begin position="86"/>
        <end position="112"/>
    </location>
</feature>
<organism evidence="9 10">
    <name type="scientific">Anaerococcus murdochii</name>
    <dbReference type="NCBI Taxonomy" id="411577"/>
    <lineage>
        <taxon>Bacteria</taxon>
        <taxon>Bacillati</taxon>
        <taxon>Bacillota</taxon>
        <taxon>Tissierellia</taxon>
        <taxon>Tissierellales</taxon>
        <taxon>Peptoniphilaceae</taxon>
        <taxon>Anaerococcus</taxon>
    </lineage>
</organism>
<reference evidence="9 10" key="1">
    <citation type="submission" date="2021-08" db="EMBL/GenBank/DDBJ databases">
        <title>FDA dAtabase for Regulatory Grade micrObial Sequences (FDA-ARGOS): Supporting development and validation of Infectious Disease Dx tests.</title>
        <authorList>
            <person name="Sproer C."/>
            <person name="Gronow S."/>
            <person name="Severitt S."/>
            <person name="Schroder I."/>
            <person name="Tallon L."/>
            <person name="Sadzewicz L."/>
            <person name="Zhao X."/>
            <person name="Boylan J."/>
            <person name="Ott S."/>
            <person name="Bowen H."/>
            <person name="Vavikolanu K."/>
            <person name="Hazen T."/>
            <person name="Aluvathingal J."/>
            <person name="Nadendla S."/>
            <person name="Lowell S."/>
            <person name="Myers T."/>
            <person name="Yan Y."/>
            <person name="Sichtig H."/>
        </authorList>
    </citation>
    <scope>NUCLEOTIDE SEQUENCE [LARGE SCALE GENOMIC DNA]</scope>
    <source>
        <strain evidence="9 10">FDAARGOS_1460</strain>
    </source>
</reference>
<accession>A0ABS7SZN2</accession>
<dbReference type="SUPFAM" id="SSF161098">
    <property type="entry name" value="MetI-like"/>
    <property type="match status" value="1"/>
</dbReference>
<dbReference type="EMBL" id="JAIPME010000002">
    <property type="protein sequence ID" value="MBZ2386997.1"/>
    <property type="molecule type" value="Genomic_DNA"/>
</dbReference>
<feature type="transmembrane region" description="Helical" evidence="7">
    <location>
        <begin position="202"/>
        <end position="229"/>
    </location>
</feature>
<evidence type="ECO:0000256" key="4">
    <source>
        <dbReference type="ARBA" id="ARBA00022692"/>
    </source>
</evidence>
<feature type="transmembrane region" description="Helical" evidence="7">
    <location>
        <begin position="249"/>
        <end position="271"/>
    </location>
</feature>
<keyword evidence="6 7" id="KW-0472">Membrane</keyword>
<keyword evidence="2 7" id="KW-0813">Transport</keyword>
<evidence type="ECO:0000256" key="1">
    <source>
        <dbReference type="ARBA" id="ARBA00004651"/>
    </source>
</evidence>
<sequence>MKLENLVVEKSKIKERKKSKTLYILIFSIILLSFLALLGDKLAPNLPNETMPKIALSPPSRAYPFGTDAYGRCVLSRVLVGFKTSLLPAIILVILSSLIGTSLGLFAGYYGGFLDVILMRVTDIFMAFPSLLLAIFIAGAMGGGIKNASLALLCLGWTNYARIVRSFVMVDKEKLYVISSKISGESDMRIIFFHILPNMMDILIVTISLHIATMMVSLAGLSFLGLGSALPQAEWGSMISENIRYIQTAPWTLVFPSLFLVFCSAFFNFMGDKYKKEFSKK</sequence>
<evidence type="ECO:0000256" key="2">
    <source>
        <dbReference type="ARBA" id="ARBA00022448"/>
    </source>
</evidence>
<feature type="transmembrane region" description="Helical" evidence="7">
    <location>
        <begin position="124"/>
        <end position="142"/>
    </location>
</feature>
<dbReference type="CDD" id="cd06261">
    <property type="entry name" value="TM_PBP2"/>
    <property type="match status" value="1"/>
</dbReference>
<feature type="transmembrane region" description="Helical" evidence="7">
    <location>
        <begin position="21"/>
        <end position="39"/>
    </location>
</feature>
<evidence type="ECO:0000256" key="7">
    <source>
        <dbReference type="RuleBase" id="RU363032"/>
    </source>
</evidence>
<evidence type="ECO:0000256" key="3">
    <source>
        <dbReference type="ARBA" id="ARBA00022475"/>
    </source>
</evidence>
<protein>
    <submittedName>
        <fullName evidence="9">ABC transporter permease</fullName>
    </submittedName>
</protein>
<name>A0ABS7SZN2_9FIRM</name>
<evidence type="ECO:0000256" key="5">
    <source>
        <dbReference type="ARBA" id="ARBA00022989"/>
    </source>
</evidence>
<evidence type="ECO:0000313" key="9">
    <source>
        <dbReference type="EMBL" id="MBZ2386997.1"/>
    </source>
</evidence>
<evidence type="ECO:0000256" key="6">
    <source>
        <dbReference type="ARBA" id="ARBA00023136"/>
    </source>
</evidence>
<evidence type="ECO:0000259" key="8">
    <source>
        <dbReference type="PROSITE" id="PS50928"/>
    </source>
</evidence>
<keyword evidence="5 7" id="KW-1133">Transmembrane helix</keyword>
<keyword evidence="3" id="KW-1003">Cell membrane</keyword>
<gene>
    <name evidence="9" type="ORF">K8P03_06845</name>
</gene>
<dbReference type="PANTHER" id="PTHR43386:SF1">
    <property type="entry name" value="D,D-DIPEPTIDE TRANSPORT SYSTEM PERMEASE PROTEIN DDPC-RELATED"/>
    <property type="match status" value="1"/>
</dbReference>
<dbReference type="InterPro" id="IPR035906">
    <property type="entry name" value="MetI-like_sf"/>
</dbReference>
<keyword evidence="10" id="KW-1185">Reference proteome</keyword>
<dbReference type="Proteomes" id="UP000734271">
    <property type="component" value="Unassembled WGS sequence"/>
</dbReference>
<feature type="domain" description="ABC transmembrane type-1" evidence="8">
    <location>
        <begin position="82"/>
        <end position="271"/>
    </location>
</feature>
<dbReference type="InterPro" id="IPR000515">
    <property type="entry name" value="MetI-like"/>
</dbReference>
<dbReference type="PROSITE" id="PS50928">
    <property type="entry name" value="ABC_TM1"/>
    <property type="match status" value="1"/>
</dbReference>
<comment type="caution">
    <text evidence="9">The sequence shown here is derived from an EMBL/GenBank/DDBJ whole genome shotgun (WGS) entry which is preliminary data.</text>
</comment>
<comment type="subcellular location">
    <subcellularLocation>
        <location evidence="1 7">Cell membrane</location>
        <topology evidence="1 7">Multi-pass membrane protein</topology>
    </subcellularLocation>
</comment>
<dbReference type="RefSeq" id="WP_223419722.1">
    <property type="nucleotide sequence ID" value="NZ_JAIPME010000002.1"/>
</dbReference>
<evidence type="ECO:0000313" key="10">
    <source>
        <dbReference type="Proteomes" id="UP000734271"/>
    </source>
</evidence>
<proteinExistence type="inferred from homology"/>
<dbReference type="Gene3D" id="1.10.3720.10">
    <property type="entry name" value="MetI-like"/>
    <property type="match status" value="1"/>
</dbReference>
<keyword evidence="4 7" id="KW-0812">Transmembrane</keyword>
<dbReference type="InterPro" id="IPR050366">
    <property type="entry name" value="BP-dependent_transpt_permease"/>
</dbReference>
<dbReference type="Pfam" id="PF00528">
    <property type="entry name" value="BPD_transp_1"/>
    <property type="match status" value="1"/>
</dbReference>